<evidence type="ECO:0000259" key="1">
    <source>
        <dbReference type="Pfam" id="PF13577"/>
    </source>
</evidence>
<dbReference type="InterPro" id="IPR037401">
    <property type="entry name" value="SnoaL-like"/>
</dbReference>
<dbReference type="SUPFAM" id="SSF54427">
    <property type="entry name" value="NTF2-like"/>
    <property type="match status" value="1"/>
</dbReference>
<gene>
    <name evidence="2" type="ORF">SAMN05216174_107236</name>
</gene>
<dbReference type="EMBL" id="FMZZ01000007">
    <property type="protein sequence ID" value="SDD12067.1"/>
    <property type="molecule type" value="Genomic_DNA"/>
</dbReference>
<proteinExistence type="predicted"/>
<dbReference type="STRING" id="1271860.SAMN05216174_107236"/>
<dbReference type="Proteomes" id="UP000199501">
    <property type="component" value="Unassembled WGS sequence"/>
</dbReference>
<protein>
    <submittedName>
        <fullName evidence="2">Actinorhodin biosynthesis protein ActVIA</fullName>
    </submittedName>
</protein>
<keyword evidence="3" id="KW-1185">Reference proteome</keyword>
<feature type="domain" description="SnoaL-like" evidence="1">
    <location>
        <begin position="11"/>
        <end position="135"/>
    </location>
</feature>
<accession>A0A1G6S7G4</accession>
<dbReference type="AlphaFoldDB" id="A0A1G6S7G4"/>
<dbReference type="InterPro" id="IPR032710">
    <property type="entry name" value="NTF2-like_dom_sf"/>
</dbReference>
<dbReference type="Gene3D" id="3.10.450.50">
    <property type="match status" value="1"/>
</dbReference>
<dbReference type="RefSeq" id="WP_091451447.1">
    <property type="nucleotide sequence ID" value="NZ_FMZZ01000007.1"/>
</dbReference>
<name>A0A1G6S7G4_9PSEU</name>
<reference evidence="3" key="1">
    <citation type="submission" date="2016-10" db="EMBL/GenBank/DDBJ databases">
        <authorList>
            <person name="Varghese N."/>
            <person name="Submissions S."/>
        </authorList>
    </citation>
    <scope>NUCLEOTIDE SEQUENCE [LARGE SCALE GENOMIC DNA]</scope>
    <source>
        <strain evidence="3">IBRC-M 10403</strain>
    </source>
</reference>
<sequence length="141" mass="16340">MTTTTGIRTDLYVEVQQYYARQMRLLDSRDLAAYADTFTEDAVFAHSADREPARTRAGILQDLVEFHRRFETDPMRRRHHFTMLDVVFCDGDEIHTVFYALVVITRPGARSEIRASCVVTDVLVRENGELRNKSRIVEIDT</sequence>
<dbReference type="OrthoDB" id="9130903at2"/>
<dbReference type="CDD" id="cd00531">
    <property type="entry name" value="NTF2_like"/>
    <property type="match status" value="1"/>
</dbReference>
<organism evidence="2 3">
    <name type="scientific">Actinokineospora iranica</name>
    <dbReference type="NCBI Taxonomy" id="1271860"/>
    <lineage>
        <taxon>Bacteria</taxon>
        <taxon>Bacillati</taxon>
        <taxon>Actinomycetota</taxon>
        <taxon>Actinomycetes</taxon>
        <taxon>Pseudonocardiales</taxon>
        <taxon>Pseudonocardiaceae</taxon>
        <taxon>Actinokineospora</taxon>
    </lineage>
</organism>
<dbReference type="Pfam" id="PF13577">
    <property type="entry name" value="SnoaL_4"/>
    <property type="match status" value="1"/>
</dbReference>
<evidence type="ECO:0000313" key="2">
    <source>
        <dbReference type="EMBL" id="SDD12067.1"/>
    </source>
</evidence>
<evidence type="ECO:0000313" key="3">
    <source>
        <dbReference type="Proteomes" id="UP000199501"/>
    </source>
</evidence>